<keyword evidence="1" id="KW-0472">Membrane</keyword>
<feature type="transmembrane region" description="Helical" evidence="1">
    <location>
        <begin position="267"/>
        <end position="287"/>
    </location>
</feature>
<evidence type="ECO:0000313" key="3">
    <source>
        <dbReference type="Proteomes" id="UP000515369"/>
    </source>
</evidence>
<keyword evidence="3" id="KW-1185">Reference proteome</keyword>
<dbReference type="KEGG" id="sfol:H3H32_27775"/>
<protein>
    <submittedName>
        <fullName evidence="2">Uncharacterized protein</fullName>
    </submittedName>
</protein>
<reference evidence="2 3" key="1">
    <citation type="submission" date="2020-07" db="EMBL/GenBank/DDBJ databases">
        <title>Spirosoma foliorum sp. nov., isolated from the leaves on the Nejang mountain Korea, Republic of.</title>
        <authorList>
            <person name="Ho H."/>
            <person name="Lee Y.-J."/>
            <person name="Nurcahyanto D.-A."/>
            <person name="Kim S.-G."/>
        </authorList>
    </citation>
    <scope>NUCLEOTIDE SEQUENCE [LARGE SCALE GENOMIC DNA]</scope>
    <source>
        <strain evidence="2 3">PL0136</strain>
    </source>
</reference>
<dbReference type="RefSeq" id="WP_182458997.1">
    <property type="nucleotide sequence ID" value="NZ_CP059732.1"/>
</dbReference>
<evidence type="ECO:0000313" key="2">
    <source>
        <dbReference type="EMBL" id="QMW01718.1"/>
    </source>
</evidence>
<keyword evidence="1" id="KW-0812">Transmembrane</keyword>
<sequence>MKRVLRTTWLSRKTWLISIVVLVCSAISYPLLFDPIVTTFNITANTERIEIQTVDENGSHLNFYDADIYDTGTNPIFKKFTGSLKLNKGVAVTIERTAYGPAILQFNAPKNQIIGSIFDENSQFVRHTSHFLQIFISNIKSRAENGQTIILPVDGVVNIGRSVDFETPDESTAVLRSGEINMTGKSTFTDTFEAGTNQLYLGDQITFDDKNNKAFGFITINEQPCMQAAYRVIAKQATILKPGPKTQNSGVDIQATKFDRLSKASPFQIISLIFGALGFLTSLFTFLKDNNLIKGVILSWQK</sequence>
<name>A0A7G5GS76_9BACT</name>
<dbReference type="AlphaFoldDB" id="A0A7G5GS76"/>
<proteinExistence type="predicted"/>
<gene>
    <name evidence="2" type="ORF">H3H32_27775</name>
</gene>
<accession>A0A7G5GS76</accession>
<dbReference type="Proteomes" id="UP000515369">
    <property type="component" value="Chromosome"/>
</dbReference>
<organism evidence="2 3">
    <name type="scientific">Spirosoma foliorum</name>
    <dbReference type="NCBI Taxonomy" id="2710596"/>
    <lineage>
        <taxon>Bacteria</taxon>
        <taxon>Pseudomonadati</taxon>
        <taxon>Bacteroidota</taxon>
        <taxon>Cytophagia</taxon>
        <taxon>Cytophagales</taxon>
        <taxon>Cytophagaceae</taxon>
        <taxon>Spirosoma</taxon>
    </lineage>
</organism>
<keyword evidence="1" id="KW-1133">Transmembrane helix</keyword>
<dbReference type="EMBL" id="CP059732">
    <property type="protein sequence ID" value="QMW01718.1"/>
    <property type="molecule type" value="Genomic_DNA"/>
</dbReference>
<evidence type="ECO:0000256" key="1">
    <source>
        <dbReference type="SAM" id="Phobius"/>
    </source>
</evidence>